<dbReference type="SUPFAM" id="SSF47090">
    <property type="entry name" value="PGBD-like"/>
    <property type="match status" value="1"/>
</dbReference>
<accession>A0A0G0BQ46</accession>
<keyword evidence="2" id="KW-0472">Membrane</keyword>
<evidence type="ECO:0000256" key="1">
    <source>
        <dbReference type="SAM" id="MobiDB-lite"/>
    </source>
</evidence>
<dbReference type="InterPro" id="IPR036365">
    <property type="entry name" value="PGBD-like_sf"/>
</dbReference>
<feature type="domain" description="Peptidoglycan binding-like" evidence="3">
    <location>
        <begin position="114"/>
        <end position="170"/>
    </location>
</feature>
<feature type="transmembrane region" description="Helical" evidence="2">
    <location>
        <begin position="7"/>
        <end position="25"/>
    </location>
</feature>
<dbReference type="Proteomes" id="UP000034923">
    <property type="component" value="Unassembled WGS sequence"/>
</dbReference>
<dbReference type="Pfam" id="PF01471">
    <property type="entry name" value="PG_binding_1"/>
    <property type="match status" value="1"/>
</dbReference>
<dbReference type="CDD" id="cd14686">
    <property type="entry name" value="bZIP"/>
    <property type="match status" value="1"/>
</dbReference>
<evidence type="ECO:0000259" key="3">
    <source>
        <dbReference type="Pfam" id="PF01471"/>
    </source>
</evidence>
<name>A0A0G0BQ46_9BACT</name>
<dbReference type="AlphaFoldDB" id="A0A0G0BQ46"/>
<dbReference type="EMBL" id="LBQE01000021">
    <property type="protein sequence ID" value="KKP71659.1"/>
    <property type="molecule type" value="Genomic_DNA"/>
</dbReference>
<evidence type="ECO:0000313" key="5">
    <source>
        <dbReference type="Proteomes" id="UP000034923"/>
    </source>
</evidence>
<dbReference type="InterPro" id="IPR002477">
    <property type="entry name" value="Peptidoglycan-bd-like"/>
</dbReference>
<comment type="caution">
    <text evidence="4">The sequence shown here is derived from an EMBL/GenBank/DDBJ whole genome shotgun (WGS) entry which is preliminary data.</text>
</comment>
<keyword evidence="2" id="KW-0812">Transmembrane</keyword>
<protein>
    <submittedName>
        <fullName evidence="4">Peptidoglycan binding domain-containing protein</fullName>
    </submittedName>
</protein>
<gene>
    <name evidence="4" type="ORF">UR70_C0021G0012</name>
</gene>
<keyword evidence="2" id="KW-1133">Transmembrane helix</keyword>
<dbReference type="Gene3D" id="1.10.101.10">
    <property type="entry name" value="PGBD-like superfamily/PGBD"/>
    <property type="match status" value="1"/>
</dbReference>
<proteinExistence type="predicted"/>
<dbReference type="InterPro" id="IPR036366">
    <property type="entry name" value="PGBDSf"/>
</dbReference>
<evidence type="ECO:0000313" key="4">
    <source>
        <dbReference type="EMBL" id="KKP71659.1"/>
    </source>
</evidence>
<sequence length="177" mass="20122">MKNFKDILFGIIILLIVILLGYWAVVSIESGSTHVEKQKQQELEQKNKELEQKIEKLKNEIEALEPSVEENIPKEETSEEPDIPNNTTPFKYQSLINDLQKLVDDNISMKEKSRGTRVGTIQTFLNIYNNTSQKVDNDYGVSTKTDVINFQKAEGLTADGEAGPGTFSKMIDWLKKQ</sequence>
<organism evidence="4 5">
    <name type="scientific">Candidatus Nomurabacteria bacterium GW2011_GWB1_35_20</name>
    <dbReference type="NCBI Taxonomy" id="1618740"/>
    <lineage>
        <taxon>Bacteria</taxon>
        <taxon>Candidatus Nomuraibacteriota</taxon>
    </lineage>
</organism>
<reference evidence="4 5" key="1">
    <citation type="journal article" date="2015" name="Nature">
        <title>rRNA introns, odd ribosomes, and small enigmatic genomes across a large radiation of phyla.</title>
        <authorList>
            <person name="Brown C.T."/>
            <person name="Hug L.A."/>
            <person name="Thomas B.C."/>
            <person name="Sharon I."/>
            <person name="Castelle C.J."/>
            <person name="Singh A."/>
            <person name="Wilkins M.J."/>
            <person name="Williams K.H."/>
            <person name="Banfield J.F."/>
        </authorList>
    </citation>
    <scope>NUCLEOTIDE SEQUENCE [LARGE SCALE GENOMIC DNA]</scope>
</reference>
<feature type="region of interest" description="Disordered" evidence="1">
    <location>
        <begin position="66"/>
        <end position="86"/>
    </location>
</feature>
<evidence type="ECO:0000256" key="2">
    <source>
        <dbReference type="SAM" id="Phobius"/>
    </source>
</evidence>